<dbReference type="SUPFAM" id="SSF56436">
    <property type="entry name" value="C-type lectin-like"/>
    <property type="match status" value="1"/>
</dbReference>
<organism evidence="2 3">
    <name type="scientific">Strigamia maritima</name>
    <name type="common">European centipede</name>
    <name type="synonym">Geophilus maritimus</name>
    <dbReference type="NCBI Taxonomy" id="126957"/>
    <lineage>
        <taxon>Eukaryota</taxon>
        <taxon>Metazoa</taxon>
        <taxon>Ecdysozoa</taxon>
        <taxon>Arthropoda</taxon>
        <taxon>Myriapoda</taxon>
        <taxon>Chilopoda</taxon>
        <taxon>Pleurostigmophora</taxon>
        <taxon>Geophilomorpha</taxon>
        <taxon>Linotaeniidae</taxon>
        <taxon>Strigamia</taxon>
    </lineage>
</organism>
<dbReference type="AlphaFoldDB" id="T1JE56"/>
<sequence>MSSYLCRVRSGHSWVAKLCPVAAMSGAHSKTMAVQIQTLYFVFAIFCLWNVTNACTDGFVQLDQGCYYFSTENPVTWIDALTHCGKLNSQLLSIETVEESFAINLHIYRKHGHNKVAYWTSGSDSYQQHRYIWMNIGIPFSYTNWCHPGPDNYDGNEDCMHLIHGSNGNTCWNDAKCWATHVFDDNLTKAYYRKT</sequence>
<dbReference type="Proteomes" id="UP000014500">
    <property type="component" value="Unassembled WGS sequence"/>
</dbReference>
<dbReference type="STRING" id="126957.T1JE56"/>
<name>T1JE56_STRMM</name>
<dbReference type="InterPro" id="IPR001304">
    <property type="entry name" value="C-type_lectin-like"/>
</dbReference>
<proteinExistence type="predicted"/>
<dbReference type="PROSITE" id="PS50041">
    <property type="entry name" value="C_TYPE_LECTIN_2"/>
    <property type="match status" value="1"/>
</dbReference>
<reference evidence="3" key="1">
    <citation type="submission" date="2011-05" db="EMBL/GenBank/DDBJ databases">
        <authorList>
            <person name="Richards S.R."/>
            <person name="Qu J."/>
            <person name="Jiang H."/>
            <person name="Jhangiani S.N."/>
            <person name="Agravi P."/>
            <person name="Goodspeed R."/>
            <person name="Gross S."/>
            <person name="Mandapat C."/>
            <person name="Jackson L."/>
            <person name="Mathew T."/>
            <person name="Pu L."/>
            <person name="Thornton R."/>
            <person name="Saada N."/>
            <person name="Wilczek-Boney K.B."/>
            <person name="Lee S."/>
            <person name="Kovar C."/>
            <person name="Wu Y."/>
            <person name="Scherer S.E."/>
            <person name="Worley K.C."/>
            <person name="Muzny D.M."/>
            <person name="Gibbs R."/>
        </authorList>
    </citation>
    <scope>NUCLEOTIDE SEQUENCE</scope>
    <source>
        <strain evidence="3">Brora</strain>
    </source>
</reference>
<dbReference type="EnsemblMetazoa" id="SMAR012094-RA">
    <property type="protein sequence ID" value="SMAR012094-PA"/>
    <property type="gene ID" value="SMAR012094"/>
</dbReference>
<evidence type="ECO:0000313" key="2">
    <source>
        <dbReference type="EnsemblMetazoa" id="SMAR012094-PA"/>
    </source>
</evidence>
<evidence type="ECO:0000313" key="3">
    <source>
        <dbReference type="Proteomes" id="UP000014500"/>
    </source>
</evidence>
<dbReference type="InterPro" id="IPR016187">
    <property type="entry name" value="CTDL_fold"/>
</dbReference>
<dbReference type="InterPro" id="IPR050111">
    <property type="entry name" value="C-type_lectin/snaclec_domain"/>
</dbReference>
<dbReference type="Gene3D" id="3.10.100.10">
    <property type="entry name" value="Mannose-Binding Protein A, subunit A"/>
    <property type="match status" value="1"/>
</dbReference>
<dbReference type="PhylomeDB" id="T1JE56"/>
<dbReference type="OMA" id="VRNATHT"/>
<protein>
    <recommendedName>
        <fullName evidence="1">C-type lectin domain-containing protein</fullName>
    </recommendedName>
</protein>
<evidence type="ECO:0000259" key="1">
    <source>
        <dbReference type="PROSITE" id="PS50041"/>
    </source>
</evidence>
<keyword evidence="3" id="KW-1185">Reference proteome</keyword>
<feature type="domain" description="C-type lectin" evidence="1">
    <location>
        <begin position="62"/>
        <end position="177"/>
    </location>
</feature>
<dbReference type="eggNOG" id="KOG4297">
    <property type="taxonomic scope" value="Eukaryota"/>
</dbReference>
<dbReference type="SMART" id="SM00034">
    <property type="entry name" value="CLECT"/>
    <property type="match status" value="1"/>
</dbReference>
<dbReference type="EMBL" id="JH432116">
    <property type="status" value="NOT_ANNOTATED_CDS"/>
    <property type="molecule type" value="Genomic_DNA"/>
</dbReference>
<accession>T1JE56</accession>
<dbReference type="PANTHER" id="PTHR22803">
    <property type="entry name" value="MANNOSE, PHOSPHOLIPASE, LECTIN RECEPTOR RELATED"/>
    <property type="match status" value="1"/>
</dbReference>
<dbReference type="InterPro" id="IPR016186">
    <property type="entry name" value="C-type_lectin-like/link_sf"/>
</dbReference>
<dbReference type="CDD" id="cd00037">
    <property type="entry name" value="CLECT"/>
    <property type="match status" value="1"/>
</dbReference>
<reference evidence="2" key="2">
    <citation type="submission" date="2015-02" db="UniProtKB">
        <authorList>
            <consortium name="EnsemblMetazoa"/>
        </authorList>
    </citation>
    <scope>IDENTIFICATION</scope>
</reference>
<dbReference type="Pfam" id="PF00059">
    <property type="entry name" value="Lectin_C"/>
    <property type="match status" value="1"/>
</dbReference>
<dbReference type="HOGENOM" id="CLU_049894_10_0_1"/>